<organism evidence="1 2">
    <name type="scientific">Methylotuvimicrobium buryatense</name>
    <name type="common">Methylomicrobium buryatense</name>
    <dbReference type="NCBI Taxonomy" id="95641"/>
    <lineage>
        <taxon>Bacteria</taxon>
        <taxon>Pseudomonadati</taxon>
        <taxon>Pseudomonadota</taxon>
        <taxon>Gammaproteobacteria</taxon>
        <taxon>Methylococcales</taxon>
        <taxon>Methylococcaceae</taxon>
        <taxon>Methylotuvimicrobium</taxon>
    </lineage>
</organism>
<dbReference type="AlphaFoldDB" id="A0A4P9UR78"/>
<protein>
    <submittedName>
        <fullName evidence="1">Uncharacterized protein</fullName>
    </submittedName>
</protein>
<reference evidence="2" key="1">
    <citation type="journal article" date="2019" name="J. Bacteriol.">
        <title>A Mutagenic Screen Identifies a TonB-Dependent Receptor Required for the Lanthanide Metal Switch in the Type I Methanotroph 'Methylotuvimicrobium buryatense' 5GB1C.</title>
        <authorList>
            <person name="Groom J.D."/>
            <person name="Ford S.M."/>
            <person name="Pesesky M.W."/>
            <person name="Lidstrom M.E."/>
        </authorList>
    </citation>
    <scope>NUCLEOTIDE SEQUENCE [LARGE SCALE GENOMIC DNA]</scope>
    <source>
        <strain evidence="2">5GB1C</strain>
    </source>
</reference>
<name>A0A4P9UR78_METBY</name>
<evidence type="ECO:0000313" key="2">
    <source>
        <dbReference type="Proteomes" id="UP000305881"/>
    </source>
</evidence>
<evidence type="ECO:0000313" key="1">
    <source>
        <dbReference type="EMBL" id="QCW82146.1"/>
    </source>
</evidence>
<keyword evidence="2" id="KW-1185">Reference proteome</keyword>
<dbReference type="KEGG" id="mbur:EQU24_07735"/>
<accession>A0A4P9UR78</accession>
<sequence>MKIMKNKQLIRKLVMCLYRTVVRTKRLAGIFRYIFRTSNFGSSRGGAGVSDKGFASMELA</sequence>
<proteinExistence type="predicted"/>
<gene>
    <name evidence="1" type="ORF">EQU24_07735</name>
</gene>
<dbReference type="Proteomes" id="UP000305881">
    <property type="component" value="Chromosome"/>
</dbReference>
<dbReference type="EMBL" id="CP035467">
    <property type="protein sequence ID" value="QCW82146.1"/>
    <property type="molecule type" value="Genomic_DNA"/>
</dbReference>